<dbReference type="InterPro" id="IPR004276">
    <property type="entry name" value="GlycoTrans_28_N"/>
</dbReference>
<feature type="domain" description="Glycosyltransferase family 28 N-terminal" evidence="11">
    <location>
        <begin position="11"/>
        <end position="146"/>
    </location>
</feature>
<keyword evidence="8 10" id="KW-0131">Cell cycle</keyword>
<keyword evidence="1 10" id="KW-1003">Cell membrane</keyword>
<dbReference type="PANTHER" id="PTHR21015">
    <property type="entry name" value="UDP-N-ACETYLGLUCOSAMINE--N-ACETYLMURAMYL-(PENTAPEPTIDE) PYROPHOSPHORYL-UNDECAPRENOL N-ACETYLGLUCOSAMINE TRANSFERASE 1"/>
    <property type="match status" value="1"/>
</dbReference>
<dbReference type="EC" id="2.4.1.227" evidence="10"/>
<comment type="subcellular location">
    <subcellularLocation>
        <location evidence="10">Cell membrane</location>
        <topology evidence="10">Peripheral membrane protein</topology>
        <orientation evidence="10">Cytoplasmic side</orientation>
    </subcellularLocation>
</comment>
<feature type="binding site" evidence="10">
    <location>
        <begin position="17"/>
        <end position="19"/>
    </location>
    <ligand>
        <name>UDP-N-acetyl-alpha-D-glucosamine</name>
        <dbReference type="ChEBI" id="CHEBI:57705"/>
    </ligand>
</feature>
<keyword evidence="9 10" id="KW-0961">Cell wall biogenesis/degradation</keyword>
<dbReference type="GO" id="GO:0005886">
    <property type="term" value="C:plasma membrane"/>
    <property type="evidence" value="ECO:0007669"/>
    <property type="project" value="UniProtKB-SubCell"/>
</dbReference>
<accession>A0A6J4UC08</accession>
<dbReference type="HAMAP" id="MF_00033">
    <property type="entry name" value="MurG"/>
    <property type="match status" value="1"/>
</dbReference>
<evidence type="ECO:0000256" key="9">
    <source>
        <dbReference type="ARBA" id="ARBA00023316"/>
    </source>
</evidence>
<comment type="caution">
    <text evidence="10">Lacks conserved residue(s) required for the propagation of feature annotation.</text>
</comment>
<keyword evidence="3 10" id="KW-0328">Glycosyltransferase</keyword>
<dbReference type="InterPro" id="IPR007235">
    <property type="entry name" value="Glyco_trans_28_C"/>
</dbReference>
<evidence type="ECO:0000256" key="8">
    <source>
        <dbReference type="ARBA" id="ARBA00023306"/>
    </source>
</evidence>
<gene>
    <name evidence="10" type="primary">murG</name>
    <name evidence="13" type="ORF">AVDCRST_MAG43-361</name>
</gene>
<keyword evidence="4 10" id="KW-0808">Transferase</keyword>
<evidence type="ECO:0000256" key="5">
    <source>
        <dbReference type="ARBA" id="ARBA00022960"/>
    </source>
</evidence>
<evidence type="ECO:0000256" key="6">
    <source>
        <dbReference type="ARBA" id="ARBA00022984"/>
    </source>
</evidence>
<dbReference type="InterPro" id="IPR006009">
    <property type="entry name" value="GlcNAc_MurG"/>
</dbReference>
<evidence type="ECO:0000256" key="2">
    <source>
        <dbReference type="ARBA" id="ARBA00022618"/>
    </source>
</evidence>
<sequence length="384" mass="40912">MVSTDGSLRLVIAGGGTGGHVLPAVAVIEELRRRGIMTQARWIGSHTGVERVIAAEQEVEFIAIQTGKLRRYLAIQTVTDGLRVPVGVFQAWRHIRSFQPDVIYSTGGAVSVPSVVAGHRIAPVITHEQTAQIGIANRTAARFASTFAVGFEQTAIQARAFHQNVVTTGNPVRASLASGSAERGYDRYGFTPGLPVVYVTGGARGASPLNQRIEPILTELLEKVQLVHQVGPASANNDLARLRALRDTLPQHQASRYVVTDFVGSELPDLYAIADLVVGRAGAGTVSELGFMGLPSILIPLPGTWGDEQRKNARVLGDAGGAVVIDQTDATSDRLRSEILVLAESPQRRQAMTVAARSTATPDAAARLVDEILTLTASRPKRST</sequence>
<dbReference type="Pfam" id="PF04101">
    <property type="entry name" value="Glyco_tran_28_C"/>
    <property type="match status" value="1"/>
</dbReference>
<feature type="domain" description="Glycosyl transferase family 28 C-terminal" evidence="12">
    <location>
        <begin position="196"/>
        <end position="367"/>
    </location>
</feature>
<evidence type="ECO:0000259" key="12">
    <source>
        <dbReference type="Pfam" id="PF04101"/>
    </source>
</evidence>
<proteinExistence type="inferred from homology"/>
<evidence type="ECO:0000256" key="7">
    <source>
        <dbReference type="ARBA" id="ARBA00023136"/>
    </source>
</evidence>
<dbReference type="EMBL" id="CADCWI010000018">
    <property type="protein sequence ID" value="CAA9543549.1"/>
    <property type="molecule type" value="Genomic_DNA"/>
</dbReference>
<dbReference type="Gene3D" id="3.40.50.2000">
    <property type="entry name" value="Glycogen Phosphorylase B"/>
    <property type="match status" value="2"/>
</dbReference>
<reference evidence="13" key="1">
    <citation type="submission" date="2020-02" db="EMBL/GenBank/DDBJ databases">
        <authorList>
            <person name="Meier V. D."/>
        </authorList>
    </citation>
    <scope>NUCLEOTIDE SEQUENCE</scope>
    <source>
        <strain evidence="13">AVDCRST_MAG43</strain>
    </source>
</reference>
<keyword evidence="6 10" id="KW-0573">Peptidoglycan synthesis</keyword>
<evidence type="ECO:0000256" key="10">
    <source>
        <dbReference type="HAMAP-Rule" id="MF_00033"/>
    </source>
</evidence>
<keyword evidence="2 10" id="KW-0132">Cell division</keyword>
<evidence type="ECO:0000259" key="11">
    <source>
        <dbReference type="Pfam" id="PF03033"/>
    </source>
</evidence>
<name>A0A6J4UC08_9BACT</name>
<dbReference type="UniPathway" id="UPA00219"/>
<dbReference type="Pfam" id="PF03033">
    <property type="entry name" value="Glyco_transf_28"/>
    <property type="match status" value="1"/>
</dbReference>
<keyword evidence="7 10" id="KW-0472">Membrane</keyword>
<dbReference type="PANTHER" id="PTHR21015:SF22">
    <property type="entry name" value="GLYCOSYLTRANSFERASE"/>
    <property type="match status" value="1"/>
</dbReference>
<keyword evidence="5 10" id="KW-0133">Cell shape</keyword>
<comment type="pathway">
    <text evidence="10">Cell wall biogenesis; peptidoglycan biosynthesis.</text>
</comment>
<feature type="binding site" evidence="10">
    <location>
        <position position="173"/>
    </location>
    <ligand>
        <name>UDP-N-acetyl-alpha-D-glucosamine</name>
        <dbReference type="ChEBI" id="CHEBI:57705"/>
    </ligand>
</feature>
<dbReference type="SUPFAM" id="SSF53756">
    <property type="entry name" value="UDP-Glycosyltransferase/glycogen phosphorylase"/>
    <property type="match status" value="1"/>
</dbReference>
<comment type="similarity">
    <text evidence="10">Belongs to the glycosyltransferase 28 family. MurG subfamily.</text>
</comment>
<dbReference type="GO" id="GO:0051301">
    <property type="term" value="P:cell division"/>
    <property type="evidence" value="ECO:0007669"/>
    <property type="project" value="UniProtKB-KW"/>
</dbReference>
<dbReference type="GO" id="GO:0008360">
    <property type="term" value="P:regulation of cell shape"/>
    <property type="evidence" value="ECO:0007669"/>
    <property type="project" value="UniProtKB-KW"/>
</dbReference>
<dbReference type="GO" id="GO:0005975">
    <property type="term" value="P:carbohydrate metabolic process"/>
    <property type="evidence" value="ECO:0007669"/>
    <property type="project" value="InterPro"/>
</dbReference>
<organism evidence="13">
    <name type="scientific">uncultured Thermomicrobiales bacterium</name>
    <dbReference type="NCBI Taxonomy" id="1645740"/>
    <lineage>
        <taxon>Bacteria</taxon>
        <taxon>Pseudomonadati</taxon>
        <taxon>Thermomicrobiota</taxon>
        <taxon>Thermomicrobia</taxon>
        <taxon>Thermomicrobiales</taxon>
        <taxon>environmental samples</taxon>
    </lineage>
</organism>
<dbReference type="GO" id="GO:0009252">
    <property type="term" value="P:peptidoglycan biosynthetic process"/>
    <property type="evidence" value="ECO:0007669"/>
    <property type="project" value="UniProtKB-UniRule"/>
</dbReference>
<evidence type="ECO:0000313" key="13">
    <source>
        <dbReference type="EMBL" id="CAA9543549.1"/>
    </source>
</evidence>
<comment type="function">
    <text evidence="10">Cell wall formation. Catalyzes the transfer of a GlcNAc subunit on undecaprenyl-pyrophosphoryl-MurNAc-pentapeptide (lipid intermediate I) to form undecaprenyl-pyrophosphoryl-MurNAc-(pentapeptide)GlcNAc (lipid intermediate II).</text>
</comment>
<evidence type="ECO:0000256" key="3">
    <source>
        <dbReference type="ARBA" id="ARBA00022676"/>
    </source>
</evidence>
<dbReference type="AlphaFoldDB" id="A0A6J4UC08"/>
<comment type="catalytic activity">
    <reaction evidence="10">
        <text>di-trans,octa-cis-undecaprenyl diphospho-N-acetyl-alpha-D-muramoyl-L-alanyl-D-glutamyl-meso-2,6-diaminopimeloyl-D-alanyl-D-alanine + UDP-N-acetyl-alpha-D-glucosamine = di-trans,octa-cis-undecaprenyl diphospho-[N-acetyl-alpha-D-glucosaminyl-(1-&gt;4)]-N-acetyl-alpha-D-muramoyl-L-alanyl-D-glutamyl-meso-2,6-diaminopimeloyl-D-alanyl-D-alanine + UDP + H(+)</text>
        <dbReference type="Rhea" id="RHEA:31227"/>
        <dbReference type="ChEBI" id="CHEBI:15378"/>
        <dbReference type="ChEBI" id="CHEBI:57705"/>
        <dbReference type="ChEBI" id="CHEBI:58223"/>
        <dbReference type="ChEBI" id="CHEBI:61387"/>
        <dbReference type="ChEBI" id="CHEBI:61388"/>
        <dbReference type="EC" id="2.4.1.227"/>
    </reaction>
</comment>
<dbReference type="NCBIfam" id="TIGR01133">
    <property type="entry name" value="murG"/>
    <property type="match status" value="1"/>
</dbReference>
<protein>
    <recommendedName>
        <fullName evidence="10">UDP-N-acetylglucosamine--N-acetylmuramyl-(pentapeptide) pyrophosphoryl-undecaprenol N-acetylglucosamine transferase</fullName>
        <ecNumber evidence="10">2.4.1.227</ecNumber>
    </recommendedName>
    <alternativeName>
        <fullName evidence="10">Undecaprenyl-PP-MurNAc-pentapeptide-UDPGlcNAc GlcNAc transferase</fullName>
    </alternativeName>
</protein>
<dbReference type="CDD" id="cd03785">
    <property type="entry name" value="GT28_MurG"/>
    <property type="match status" value="1"/>
</dbReference>
<evidence type="ECO:0000256" key="1">
    <source>
        <dbReference type="ARBA" id="ARBA00022475"/>
    </source>
</evidence>
<dbReference type="GO" id="GO:0071555">
    <property type="term" value="P:cell wall organization"/>
    <property type="evidence" value="ECO:0007669"/>
    <property type="project" value="UniProtKB-KW"/>
</dbReference>
<evidence type="ECO:0000256" key="4">
    <source>
        <dbReference type="ARBA" id="ARBA00022679"/>
    </source>
</evidence>
<feature type="binding site" evidence="10">
    <location>
        <position position="309"/>
    </location>
    <ligand>
        <name>UDP-N-acetyl-alpha-D-glucosamine</name>
        <dbReference type="ChEBI" id="CHEBI:57705"/>
    </ligand>
</feature>
<dbReference type="GO" id="GO:0050511">
    <property type="term" value="F:undecaprenyldiphospho-muramoylpentapeptide beta-N-acetylglucosaminyltransferase activity"/>
    <property type="evidence" value="ECO:0007669"/>
    <property type="project" value="UniProtKB-UniRule"/>
</dbReference>